<comment type="caution">
    <text evidence="2">The sequence shown here is derived from an EMBL/GenBank/DDBJ whole genome shotgun (WGS) entry which is preliminary data.</text>
</comment>
<dbReference type="EMBL" id="BMXK01000006">
    <property type="protein sequence ID" value="GHD06345.1"/>
    <property type="molecule type" value="Genomic_DNA"/>
</dbReference>
<keyword evidence="1" id="KW-1133">Transmembrane helix</keyword>
<organism evidence="2 3">
    <name type="scientific">Zhihengliuella salsuginis</name>
    <dbReference type="NCBI Taxonomy" id="578222"/>
    <lineage>
        <taxon>Bacteria</taxon>
        <taxon>Bacillati</taxon>
        <taxon>Actinomycetota</taxon>
        <taxon>Actinomycetes</taxon>
        <taxon>Micrococcales</taxon>
        <taxon>Micrococcaceae</taxon>
        <taxon>Zhihengliuella</taxon>
    </lineage>
</organism>
<sequence>MKLKTRPPKHTTVLPGGRVLDRIMRLLVASVATGLIYGLLAYASKSSCAGGFAASGEYVDTSGNTTESVPSCIYLTLEPSGWVYLVMALTAIVLLSRAIRNSPNEATALHLIRWAGMIVPLIAVAALVISQVSFMLVPLQEWAPGSDFSYFVPFGSVDLEITNMTTPSQP</sequence>
<evidence type="ECO:0000256" key="1">
    <source>
        <dbReference type="SAM" id="Phobius"/>
    </source>
</evidence>
<accession>A0ABQ3GHS6</accession>
<keyword evidence="1" id="KW-0812">Transmembrane</keyword>
<keyword evidence="1" id="KW-0472">Membrane</keyword>
<evidence type="ECO:0000313" key="3">
    <source>
        <dbReference type="Proteomes" id="UP000642819"/>
    </source>
</evidence>
<gene>
    <name evidence="2" type="ORF">GCM10008096_16240</name>
</gene>
<dbReference type="Proteomes" id="UP000642819">
    <property type="component" value="Unassembled WGS sequence"/>
</dbReference>
<evidence type="ECO:0000313" key="2">
    <source>
        <dbReference type="EMBL" id="GHD06345.1"/>
    </source>
</evidence>
<reference evidence="3" key="1">
    <citation type="journal article" date="2019" name="Int. J. Syst. Evol. Microbiol.">
        <title>The Global Catalogue of Microorganisms (GCM) 10K type strain sequencing project: providing services to taxonomists for standard genome sequencing and annotation.</title>
        <authorList>
            <consortium name="The Broad Institute Genomics Platform"/>
            <consortium name="The Broad Institute Genome Sequencing Center for Infectious Disease"/>
            <person name="Wu L."/>
            <person name="Ma J."/>
        </authorList>
    </citation>
    <scope>NUCLEOTIDE SEQUENCE [LARGE SCALE GENOMIC DNA]</scope>
    <source>
        <strain evidence="3">KCTC 19466</strain>
    </source>
</reference>
<feature type="transmembrane region" description="Helical" evidence="1">
    <location>
        <begin position="23"/>
        <end position="43"/>
    </location>
</feature>
<dbReference type="RefSeq" id="WP_189349648.1">
    <property type="nucleotide sequence ID" value="NZ_BMXK01000006.1"/>
</dbReference>
<keyword evidence="3" id="KW-1185">Reference proteome</keyword>
<proteinExistence type="predicted"/>
<feature type="transmembrane region" description="Helical" evidence="1">
    <location>
        <begin position="81"/>
        <end position="99"/>
    </location>
</feature>
<feature type="transmembrane region" description="Helical" evidence="1">
    <location>
        <begin position="111"/>
        <end position="137"/>
    </location>
</feature>
<name>A0ABQ3GHS6_9MICC</name>
<protein>
    <submittedName>
        <fullName evidence="2">Uncharacterized protein</fullName>
    </submittedName>
</protein>